<dbReference type="InterPro" id="IPR043168">
    <property type="entry name" value="DegV_C"/>
</dbReference>
<protein>
    <submittedName>
        <fullName evidence="3">DegV family protein</fullName>
    </submittedName>
</protein>
<dbReference type="PANTHER" id="PTHR33434:SF3">
    <property type="entry name" value="DEGV DOMAIN-CONTAINING PROTEIN YITS"/>
    <property type="match status" value="1"/>
</dbReference>
<dbReference type="Pfam" id="PF02645">
    <property type="entry name" value="DegV"/>
    <property type="match status" value="1"/>
</dbReference>
<dbReference type="Proteomes" id="UP000623172">
    <property type="component" value="Unassembled WGS sequence"/>
</dbReference>
<evidence type="ECO:0000313" key="3">
    <source>
        <dbReference type="EMBL" id="MBC8530996.1"/>
    </source>
</evidence>
<proteinExistence type="predicted"/>
<gene>
    <name evidence="3" type="ORF">H8696_03950</name>
</gene>
<sequence>MRDYVILSDSNSEMPLAFQQEHQIPYMRMPYTLNDKEYAYDLGENKDNVTEFYSAIRAGAMPTTAQRNPADFVEFFRPHLEAGKDLLYISFSSGMSGNLNSGRLAAEILHEEFPDQRIEMVDTLSISLGEALLVYYAVMKKESGASLDEVKNWVADNALRMNHWFTVQDLNHLKRGGRIKSSAAFMGTLMDIKPILTVDRAGVCVPEEKVKGRKRSLRTLISRVESLIEAPEEQVIGIAHGDCLEDALFVKEKIMQSIPVKDVWVNLVGPVIGTHAGPDVLGVLFLGKERKF</sequence>
<dbReference type="GO" id="GO:0008289">
    <property type="term" value="F:lipid binding"/>
    <property type="evidence" value="ECO:0007669"/>
    <property type="project" value="UniProtKB-KW"/>
</dbReference>
<keyword evidence="2" id="KW-0446">Lipid-binding</keyword>
<organism evidence="3 4">
    <name type="scientific">Gehongia tenuis</name>
    <dbReference type="NCBI Taxonomy" id="2763655"/>
    <lineage>
        <taxon>Bacteria</taxon>
        <taxon>Bacillati</taxon>
        <taxon>Bacillota</taxon>
        <taxon>Clostridia</taxon>
        <taxon>Christensenellales</taxon>
        <taxon>Christensenellaceae</taxon>
        <taxon>Gehongia</taxon>
    </lineage>
</organism>
<evidence type="ECO:0000313" key="4">
    <source>
        <dbReference type="Proteomes" id="UP000623172"/>
    </source>
</evidence>
<comment type="function">
    <text evidence="1">May bind long-chain fatty acids, such as palmitate, and may play a role in lipid transport or fatty acid metabolism.</text>
</comment>
<dbReference type="Gene3D" id="3.30.1180.10">
    <property type="match status" value="1"/>
</dbReference>
<dbReference type="InterPro" id="IPR050270">
    <property type="entry name" value="DegV_domain_contain"/>
</dbReference>
<dbReference type="RefSeq" id="WP_249315062.1">
    <property type="nucleotide sequence ID" value="NZ_JACRSR010000001.1"/>
</dbReference>
<dbReference type="PROSITE" id="PS51482">
    <property type="entry name" value="DEGV"/>
    <property type="match status" value="1"/>
</dbReference>
<dbReference type="PANTHER" id="PTHR33434">
    <property type="entry name" value="DEGV DOMAIN-CONTAINING PROTEIN DR_1986-RELATED"/>
    <property type="match status" value="1"/>
</dbReference>
<evidence type="ECO:0000256" key="1">
    <source>
        <dbReference type="ARBA" id="ARBA00003238"/>
    </source>
</evidence>
<comment type="caution">
    <text evidence="3">The sequence shown here is derived from an EMBL/GenBank/DDBJ whole genome shotgun (WGS) entry which is preliminary data.</text>
</comment>
<dbReference type="NCBIfam" id="TIGR00762">
    <property type="entry name" value="DegV"/>
    <property type="match status" value="1"/>
</dbReference>
<dbReference type="EMBL" id="JACRSR010000001">
    <property type="protein sequence ID" value="MBC8530996.1"/>
    <property type="molecule type" value="Genomic_DNA"/>
</dbReference>
<accession>A0A926D4B0</accession>
<evidence type="ECO:0000256" key="2">
    <source>
        <dbReference type="ARBA" id="ARBA00023121"/>
    </source>
</evidence>
<keyword evidence="4" id="KW-1185">Reference proteome</keyword>
<dbReference type="Gene3D" id="3.40.50.10440">
    <property type="entry name" value="Dihydroxyacetone kinase, domain 1"/>
    <property type="match status" value="1"/>
</dbReference>
<reference evidence="3" key="1">
    <citation type="submission" date="2020-08" db="EMBL/GenBank/DDBJ databases">
        <title>Genome public.</title>
        <authorList>
            <person name="Liu C."/>
            <person name="Sun Q."/>
        </authorList>
    </citation>
    <scope>NUCLEOTIDE SEQUENCE</scope>
    <source>
        <strain evidence="3">NSJ-53</strain>
    </source>
</reference>
<name>A0A926D4B0_9FIRM</name>
<dbReference type="SUPFAM" id="SSF82549">
    <property type="entry name" value="DAK1/DegV-like"/>
    <property type="match status" value="1"/>
</dbReference>
<dbReference type="Gene3D" id="2.20.28.50">
    <property type="entry name" value="degv family protein"/>
    <property type="match status" value="1"/>
</dbReference>
<dbReference type="InterPro" id="IPR003797">
    <property type="entry name" value="DegV"/>
</dbReference>
<dbReference type="AlphaFoldDB" id="A0A926D4B0"/>